<sequence>MISTHASNRELYLRHVRELFRKQYSPPLRKALGVVERDIAAETFNNIDYNHVPSIAVDRYTSLFIRKDNERFAKYVDDVLLGASTISGVTLLPSTLVRKACETAPSWDTRQGTICRAQVDAMQKGIQRKVIDGQWRTLVESVRNAGVLQSSVAVCDVSGSMFGPKFNDGSTPLHSSIGLSLLISEVTSGPFGGYIITFSENPQVHDLRDAGHKLNGLCHTVEYVRRMGWGMNTNIVAVFEHLLEIAKAISVSQDEMVKQVFVFSDMQFYQGMDQAVWASFFDRIKTAYADAGYDMPKLVFWNLAGATSKPVTVDDQNTALVSGYSQGMLKAFLETGALDDVEENVKQAVEGENGMVEVKRVEKIDPLTAVKKAVEHKAYSMLNIVD</sequence>
<dbReference type="Proteomes" id="UP000799754">
    <property type="component" value="Unassembled WGS sequence"/>
</dbReference>
<evidence type="ECO:0000313" key="1">
    <source>
        <dbReference type="EMBL" id="KAF2632798.1"/>
    </source>
</evidence>
<name>A0ACB6SHH0_9PLEO</name>
<comment type="caution">
    <text evidence="1">The sequence shown here is derived from an EMBL/GenBank/DDBJ whole genome shotgun (WGS) entry which is preliminary data.</text>
</comment>
<dbReference type="EMBL" id="MU006702">
    <property type="protein sequence ID" value="KAF2632798.1"/>
    <property type="molecule type" value="Genomic_DNA"/>
</dbReference>
<evidence type="ECO:0000313" key="2">
    <source>
        <dbReference type="Proteomes" id="UP000799754"/>
    </source>
</evidence>
<reference evidence="1" key="1">
    <citation type="journal article" date="2020" name="Stud. Mycol.">
        <title>101 Dothideomycetes genomes: a test case for predicting lifestyles and emergence of pathogens.</title>
        <authorList>
            <person name="Haridas S."/>
            <person name="Albert R."/>
            <person name="Binder M."/>
            <person name="Bloem J."/>
            <person name="Labutti K."/>
            <person name="Salamov A."/>
            <person name="Andreopoulos B."/>
            <person name="Baker S."/>
            <person name="Barry K."/>
            <person name="Bills G."/>
            <person name="Bluhm B."/>
            <person name="Cannon C."/>
            <person name="Castanera R."/>
            <person name="Culley D."/>
            <person name="Daum C."/>
            <person name="Ezra D."/>
            <person name="Gonzalez J."/>
            <person name="Henrissat B."/>
            <person name="Kuo A."/>
            <person name="Liang C."/>
            <person name="Lipzen A."/>
            <person name="Lutzoni F."/>
            <person name="Magnuson J."/>
            <person name="Mondo S."/>
            <person name="Nolan M."/>
            <person name="Ohm R."/>
            <person name="Pangilinan J."/>
            <person name="Park H.-J."/>
            <person name="Ramirez L."/>
            <person name="Alfaro M."/>
            <person name="Sun H."/>
            <person name="Tritt A."/>
            <person name="Yoshinaga Y."/>
            <person name="Zwiers L.-H."/>
            <person name="Turgeon B."/>
            <person name="Goodwin S."/>
            <person name="Spatafora J."/>
            <person name="Crous P."/>
            <person name="Grigoriev I."/>
        </authorList>
    </citation>
    <scope>NUCLEOTIDE SEQUENCE</scope>
    <source>
        <strain evidence="1">CBS 525.71</strain>
    </source>
</reference>
<keyword evidence="2" id="KW-1185">Reference proteome</keyword>
<protein>
    <submittedName>
        <fullName evidence="1">Uncharacterized protein</fullName>
    </submittedName>
</protein>
<proteinExistence type="predicted"/>
<gene>
    <name evidence="1" type="ORF">BU25DRAFT_453980</name>
</gene>
<accession>A0ACB6SHH0</accession>
<organism evidence="1 2">
    <name type="scientific">Macroventuria anomochaeta</name>
    <dbReference type="NCBI Taxonomy" id="301207"/>
    <lineage>
        <taxon>Eukaryota</taxon>
        <taxon>Fungi</taxon>
        <taxon>Dikarya</taxon>
        <taxon>Ascomycota</taxon>
        <taxon>Pezizomycotina</taxon>
        <taxon>Dothideomycetes</taxon>
        <taxon>Pleosporomycetidae</taxon>
        <taxon>Pleosporales</taxon>
        <taxon>Pleosporineae</taxon>
        <taxon>Didymellaceae</taxon>
        <taxon>Macroventuria</taxon>
    </lineage>
</organism>